<feature type="signal peptide" evidence="8">
    <location>
        <begin position="1"/>
        <end position="19"/>
    </location>
</feature>
<evidence type="ECO:0000259" key="10">
    <source>
        <dbReference type="Pfam" id="PF02872"/>
    </source>
</evidence>
<evidence type="ECO:0000256" key="6">
    <source>
        <dbReference type="ARBA" id="ARBA00022741"/>
    </source>
</evidence>
<dbReference type="InterPro" id="IPR029052">
    <property type="entry name" value="Metallo-depent_PP-like"/>
</dbReference>
<evidence type="ECO:0000259" key="9">
    <source>
        <dbReference type="Pfam" id="PF00149"/>
    </source>
</evidence>
<dbReference type="SUPFAM" id="SSF55816">
    <property type="entry name" value="5'-nucleotidase (syn. UDP-sugar hydrolase), C-terminal domain"/>
    <property type="match status" value="1"/>
</dbReference>
<dbReference type="GO" id="GO:0005886">
    <property type="term" value="C:plasma membrane"/>
    <property type="evidence" value="ECO:0007669"/>
    <property type="project" value="TreeGrafter"/>
</dbReference>
<evidence type="ECO:0000313" key="11">
    <source>
        <dbReference type="EMBL" id="ATU82396.1"/>
    </source>
</evidence>
<reference evidence="11" key="1">
    <citation type="journal article" date="2018" name="Cell. Mol. Life Sci.">
        <title>Giant fish-killing water bug reveals ancient and dynamic venom evolution in Heteroptera.</title>
        <authorList>
            <person name="Walker A.A."/>
            <person name="Hernandez-Vargas M.J."/>
            <person name="Corzo G."/>
            <person name="Fry B.G."/>
            <person name="King G.F."/>
        </authorList>
    </citation>
    <scope>NUCLEOTIDE SEQUENCE</scope>
</reference>
<keyword evidence="4" id="KW-0479">Metal-binding</keyword>
<name>A0A2K8JND6_9HEMI</name>
<protein>
    <recommendedName>
        <fullName evidence="3">5'-nucleotidase</fullName>
        <ecNumber evidence="3">3.1.3.5</ecNumber>
    </recommendedName>
</protein>
<evidence type="ECO:0000256" key="5">
    <source>
        <dbReference type="ARBA" id="ARBA00022729"/>
    </source>
</evidence>
<dbReference type="AlphaFoldDB" id="A0A2K8JND6"/>
<dbReference type="Gene3D" id="3.90.780.10">
    <property type="entry name" value="5'-Nucleotidase, C-terminal domain"/>
    <property type="match status" value="1"/>
</dbReference>
<keyword evidence="5 8" id="KW-0732">Signal</keyword>
<dbReference type="InterPro" id="IPR004843">
    <property type="entry name" value="Calcineurin-like_PHP"/>
</dbReference>
<dbReference type="FunFam" id="3.60.21.10:FF:000020">
    <property type="entry name" value="NT5E isoform 4"/>
    <property type="match status" value="1"/>
</dbReference>
<dbReference type="GO" id="GO:0000166">
    <property type="term" value="F:nucleotide binding"/>
    <property type="evidence" value="ECO:0007669"/>
    <property type="project" value="UniProtKB-KW"/>
</dbReference>
<dbReference type="EMBL" id="MF683255">
    <property type="protein sequence ID" value="ATU82396.1"/>
    <property type="molecule type" value="mRNA"/>
</dbReference>
<dbReference type="GO" id="GO:0046872">
    <property type="term" value="F:metal ion binding"/>
    <property type="evidence" value="ECO:0007669"/>
    <property type="project" value="UniProtKB-KW"/>
</dbReference>
<dbReference type="PROSITE" id="PS00785">
    <property type="entry name" value="5_NUCLEOTIDASE_1"/>
    <property type="match status" value="1"/>
</dbReference>
<dbReference type="Pfam" id="PF02872">
    <property type="entry name" value="5_nucleotid_C"/>
    <property type="match status" value="1"/>
</dbReference>
<dbReference type="Pfam" id="PF00149">
    <property type="entry name" value="Metallophos"/>
    <property type="match status" value="1"/>
</dbReference>
<dbReference type="InterPro" id="IPR006146">
    <property type="entry name" value="5'-Nucleotdase_CS"/>
</dbReference>
<evidence type="ECO:0000256" key="4">
    <source>
        <dbReference type="ARBA" id="ARBA00022723"/>
    </source>
</evidence>
<proteinExistence type="evidence at transcript level"/>
<dbReference type="SUPFAM" id="SSF56300">
    <property type="entry name" value="Metallo-dependent phosphatases"/>
    <property type="match status" value="1"/>
</dbReference>
<dbReference type="GO" id="GO:0006196">
    <property type="term" value="P:AMP catabolic process"/>
    <property type="evidence" value="ECO:0007669"/>
    <property type="project" value="TreeGrafter"/>
</dbReference>
<dbReference type="PANTHER" id="PTHR11575">
    <property type="entry name" value="5'-NUCLEOTIDASE-RELATED"/>
    <property type="match status" value="1"/>
</dbReference>
<evidence type="ECO:0000256" key="8">
    <source>
        <dbReference type="RuleBase" id="RU362119"/>
    </source>
</evidence>
<dbReference type="InterPro" id="IPR006179">
    <property type="entry name" value="5_nucleotidase/apyrase"/>
</dbReference>
<keyword evidence="7 8" id="KW-0378">Hydrolase</keyword>
<dbReference type="GO" id="GO:0008253">
    <property type="term" value="F:5'-nucleotidase activity"/>
    <property type="evidence" value="ECO:0007669"/>
    <property type="project" value="UniProtKB-EC"/>
</dbReference>
<dbReference type="InterPro" id="IPR036907">
    <property type="entry name" value="5'-Nucleotdase_C_sf"/>
</dbReference>
<organism evidence="11">
    <name type="scientific">Lethocerus distinctifemur</name>
    <dbReference type="NCBI Taxonomy" id="280095"/>
    <lineage>
        <taxon>Eukaryota</taxon>
        <taxon>Metazoa</taxon>
        <taxon>Ecdysozoa</taxon>
        <taxon>Arthropoda</taxon>
        <taxon>Hexapoda</taxon>
        <taxon>Insecta</taxon>
        <taxon>Pterygota</taxon>
        <taxon>Neoptera</taxon>
        <taxon>Paraneoptera</taxon>
        <taxon>Hemiptera</taxon>
        <taxon>Heteroptera</taxon>
        <taxon>Panheteroptera</taxon>
        <taxon>Nepomorpha</taxon>
        <taxon>Belostomatidae</taxon>
        <taxon>Lethocerinae</taxon>
        <taxon>Lethocerus</taxon>
    </lineage>
</organism>
<comment type="catalytic activity">
    <reaction evidence="1">
        <text>a ribonucleoside 5'-phosphate + H2O = a ribonucleoside + phosphate</text>
        <dbReference type="Rhea" id="RHEA:12484"/>
        <dbReference type="ChEBI" id="CHEBI:15377"/>
        <dbReference type="ChEBI" id="CHEBI:18254"/>
        <dbReference type="ChEBI" id="CHEBI:43474"/>
        <dbReference type="ChEBI" id="CHEBI:58043"/>
        <dbReference type="EC" id="3.1.3.5"/>
    </reaction>
</comment>
<dbReference type="CDD" id="cd07409">
    <property type="entry name" value="MPP_CD73_N"/>
    <property type="match status" value="1"/>
</dbReference>
<feature type="chain" id="PRO_5014490995" description="5'-nucleotidase" evidence="8">
    <location>
        <begin position="20"/>
        <end position="557"/>
    </location>
</feature>
<evidence type="ECO:0000256" key="3">
    <source>
        <dbReference type="ARBA" id="ARBA00012643"/>
    </source>
</evidence>
<dbReference type="Gene3D" id="3.60.21.10">
    <property type="match status" value="1"/>
</dbReference>
<keyword evidence="6 8" id="KW-0547">Nucleotide-binding</keyword>
<sequence>MTFLQMVLLVTGLVGAALADFELVVIHTNDMHARLDEIAAGGGSCGKSSKCYGGFARIKAAADQVRATRKNVIFLNAGDSFQGSPYYSVYKWEVIAQFVDMLGIDVMSLGNHEFDDGVSGLAPYLRTIKTPTVVCNINYDKEPALLGTNFHRWYSLKVDGTHIAVVGYLTPDTMFLSKTDKVFIMDEVESIRKAASEARAAGAKIVIAVGHSGFDMDRKIAQEVENIDVVVGGHTNTFLYTGDAPDIEVPASVYPHMETQASGKKVPVVQAFAWTKYLGVLNLKFNDKYQLVSASGNPILMDSTKPKDPKVSAKLDYWKNLLNSRTAMHVGTTTVDLDGNCRNKECNLGNMVADALYEYGQVAAAGNKWPKIPLVLYNGGGVRSSILLNSTGGSLTMGDILTSFPFENQLRVVSLTGKALKEAIEVGVAEYDPAGVILKGSFLMMSGIRVVYDLRKPPGSRIRSLKVICSECPNKEYRDINMDETYLVILPSFLADGGDGFTVLKEKAEHVAFIDDSDTQVISDYVKRHGTVSPVLDGRIKFLSSRRGNDASFRMKG</sequence>
<dbReference type="PRINTS" id="PR01607">
    <property type="entry name" value="APYRASEFAMLY"/>
</dbReference>
<evidence type="ECO:0000256" key="2">
    <source>
        <dbReference type="ARBA" id="ARBA00006654"/>
    </source>
</evidence>
<evidence type="ECO:0000256" key="7">
    <source>
        <dbReference type="ARBA" id="ARBA00022801"/>
    </source>
</evidence>
<feature type="domain" description="5'-Nucleotidase C-terminal" evidence="10">
    <location>
        <begin position="330"/>
        <end position="506"/>
    </location>
</feature>
<dbReference type="FunFam" id="3.90.780.10:FF:000001">
    <property type="entry name" value="NT5E isoform 3"/>
    <property type="match status" value="1"/>
</dbReference>
<dbReference type="EC" id="3.1.3.5" evidence="3"/>
<comment type="similarity">
    <text evidence="2 8">Belongs to the 5'-nucleotidase family.</text>
</comment>
<feature type="domain" description="Calcineurin-like phosphoesterase" evidence="9">
    <location>
        <begin position="25"/>
        <end position="235"/>
    </location>
</feature>
<dbReference type="InterPro" id="IPR008334">
    <property type="entry name" value="5'-Nucleotdase_C"/>
</dbReference>
<accession>A0A2K8JND6</accession>
<evidence type="ECO:0000256" key="1">
    <source>
        <dbReference type="ARBA" id="ARBA00000815"/>
    </source>
</evidence>
<dbReference type="PANTHER" id="PTHR11575:SF24">
    <property type="entry name" value="5'-NUCLEOTIDASE"/>
    <property type="match status" value="1"/>
</dbReference>